<dbReference type="Proteomes" id="UP000697710">
    <property type="component" value="Unassembled WGS sequence"/>
</dbReference>
<evidence type="ECO:0000313" key="3">
    <source>
        <dbReference type="Proteomes" id="UP000697710"/>
    </source>
</evidence>
<dbReference type="AlphaFoldDB" id="A0A956RRA2"/>
<keyword evidence="1" id="KW-0812">Transmembrane</keyword>
<keyword evidence="1" id="KW-1133">Transmembrane helix</keyword>
<organism evidence="2 3">
    <name type="scientific">Eiseniibacteriota bacterium</name>
    <dbReference type="NCBI Taxonomy" id="2212470"/>
    <lineage>
        <taxon>Bacteria</taxon>
        <taxon>Candidatus Eiseniibacteriota</taxon>
    </lineage>
</organism>
<reference evidence="2" key="2">
    <citation type="journal article" date="2021" name="Microbiome">
        <title>Successional dynamics and alternative stable states in a saline activated sludge microbial community over 9 years.</title>
        <authorList>
            <person name="Wang Y."/>
            <person name="Ye J."/>
            <person name="Ju F."/>
            <person name="Liu L."/>
            <person name="Boyd J.A."/>
            <person name="Deng Y."/>
            <person name="Parks D.H."/>
            <person name="Jiang X."/>
            <person name="Yin X."/>
            <person name="Woodcroft B.J."/>
            <person name="Tyson G.W."/>
            <person name="Hugenholtz P."/>
            <person name="Polz M.F."/>
            <person name="Zhang T."/>
        </authorList>
    </citation>
    <scope>NUCLEOTIDE SEQUENCE</scope>
    <source>
        <strain evidence="2">HKST-UBA01</strain>
    </source>
</reference>
<evidence type="ECO:0000313" key="2">
    <source>
        <dbReference type="EMBL" id="MCA9730123.1"/>
    </source>
</evidence>
<feature type="transmembrane region" description="Helical" evidence="1">
    <location>
        <begin position="21"/>
        <end position="38"/>
    </location>
</feature>
<protein>
    <submittedName>
        <fullName evidence="2">Uncharacterized protein</fullName>
    </submittedName>
</protein>
<evidence type="ECO:0000256" key="1">
    <source>
        <dbReference type="SAM" id="Phobius"/>
    </source>
</evidence>
<dbReference type="EMBL" id="JAGQHR010001001">
    <property type="protein sequence ID" value="MCA9730123.1"/>
    <property type="molecule type" value="Genomic_DNA"/>
</dbReference>
<gene>
    <name evidence="2" type="ORF">KC729_20735</name>
</gene>
<sequence length="401" mass="43046">MTHACTVLRLTGSTSTLRPRLLRVATLLGLAVGILTSIPSPAGAGWSSVGPFVAYWAWDGRVADDGTATLASDRGILQVYRIAADGNSLLTVIDFDRSPWLPDGYLWKVAQLEPGRYGLLFPGIFDGNDLLTAVWVLQEGVSPTAPTLLPFSADWLFADPDGNVLVLGRDPAFLTYTLRSKDDPSIELDAGTIDTPDVEDVAIDGSGHLHIAYSDGGERYRKTTEDGTQLLDLAVPGTGGMKIRTDEAGDVGILSGTSAFYYLPAGESVFQGPTQLRESARPLGSGHVDFGLSQCGDVFACWDYGYYQDPGGEPLTPTCYRGFSVRFAKADGTLGPIINLEHSEWPGCTGNPEVPWSRAIGPNSLGYFLFRDLDGGGQYQNLDVDCAFDTSDLPENVEVFT</sequence>
<name>A0A956RRA2_UNCEI</name>
<accession>A0A956RRA2</accession>
<reference evidence="2" key="1">
    <citation type="submission" date="2020-04" db="EMBL/GenBank/DDBJ databases">
        <authorList>
            <person name="Zhang T."/>
        </authorList>
    </citation>
    <scope>NUCLEOTIDE SEQUENCE</scope>
    <source>
        <strain evidence="2">HKST-UBA01</strain>
    </source>
</reference>
<feature type="non-terminal residue" evidence="2">
    <location>
        <position position="401"/>
    </location>
</feature>
<proteinExistence type="predicted"/>
<comment type="caution">
    <text evidence="2">The sequence shown here is derived from an EMBL/GenBank/DDBJ whole genome shotgun (WGS) entry which is preliminary data.</text>
</comment>
<keyword evidence="1" id="KW-0472">Membrane</keyword>